<protein>
    <submittedName>
        <fullName evidence="14">TonB-dependent siderophore receptor</fullName>
    </submittedName>
</protein>
<evidence type="ECO:0000256" key="2">
    <source>
        <dbReference type="ARBA" id="ARBA00009810"/>
    </source>
</evidence>
<dbReference type="PANTHER" id="PTHR32552">
    <property type="entry name" value="FERRICHROME IRON RECEPTOR-RELATED"/>
    <property type="match status" value="1"/>
</dbReference>
<dbReference type="KEGG" id="cser:CCO03_04545"/>
<dbReference type="InterPro" id="IPR012910">
    <property type="entry name" value="Plug_dom"/>
</dbReference>
<evidence type="ECO:0000256" key="10">
    <source>
        <dbReference type="PROSITE-ProRule" id="PRU01360"/>
    </source>
</evidence>
<feature type="domain" description="TonB-dependent receptor plug" evidence="13">
    <location>
        <begin position="86"/>
        <end position="188"/>
    </location>
</feature>
<evidence type="ECO:0000313" key="15">
    <source>
        <dbReference type="Proteomes" id="UP000196138"/>
    </source>
</evidence>
<name>A0A1Y0EKZ1_9BURK</name>
<evidence type="ECO:0000256" key="5">
    <source>
        <dbReference type="ARBA" id="ARBA00022692"/>
    </source>
</evidence>
<keyword evidence="5 10" id="KW-0812">Transmembrane</keyword>
<gene>
    <name evidence="14" type="ORF">CCO03_04545</name>
</gene>
<evidence type="ECO:0000313" key="14">
    <source>
        <dbReference type="EMBL" id="ARU04039.1"/>
    </source>
</evidence>
<comment type="subcellular location">
    <subcellularLocation>
        <location evidence="1 10">Cell outer membrane</location>
        <topology evidence="1 10">Multi-pass membrane protein</topology>
    </subcellularLocation>
</comment>
<feature type="domain" description="TonB-dependent receptor-like beta-barrel" evidence="12">
    <location>
        <begin position="307"/>
        <end position="699"/>
    </location>
</feature>
<dbReference type="GO" id="GO:0015891">
    <property type="term" value="P:siderophore transport"/>
    <property type="evidence" value="ECO:0007669"/>
    <property type="project" value="InterPro"/>
</dbReference>
<keyword evidence="7 10" id="KW-0472">Membrane</keyword>
<dbReference type="OrthoDB" id="127311at2"/>
<dbReference type="EMBL" id="CP021455">
    <property type="protein sequence ID" value="ARU04039.1"/>
    <property type="molecule type" value="Genomic_DNA"/>
</dbReference>
<dbReference type="GO" id="GO:0015344">
    <property type="term" value="F:siderophore uptake transmembrane transporter activity"/>
    <property type="evidence" value="ECO:0007669"/>
    <property type="project" value="TreeGrafter"/>
</dbReference>
<dbReference type="InterPro" id="IPR010105">
    <property type="entry name" value="TonB_sidphr_rcpt"/>
</dbReference>
<dbReference type="AlphaFoldDB" id="A0A1Y0EKZ1"/>
<evidence type="ECO:0000256" key="3">
    <source>
        <dbReference type="ARBA" id="ARBA00022448"/>
    </source>
</evidence>
<evidence type="ECO:0000256" key="1">
    <source>
        <dbReference type="ARBA" id="ARBA00004571"/>
    </source>
</evidence>
<evidence type="ECO:0000256" key="8">
    <source>
        <dbReference type="ARBA" id="ARBA00023170"/>
    </source>
</evidence>
<evidence type="ECO:0000256" key="11">
    <source>
        <dbReference type="RuleBase" id="RU003357"/>
    </source>
</evidence>
<keyword evidence="8 14" id="KW-0675">Receptor</keyword>
<dbReference type="Gene3D" id="2.40.170.20">
    <property type="entry name" value="TonB-dependent receptor, beta-barrel domain"/>
    <property type="match status" value="1"/>
</dbReference>
<keyword evidence="4 10" id="KW-1134">Transmembrane beta strand</keyword>
<dbReference type="SUPFAM" id="SSF56935">
    <property type="entry name" value="Porins"/>
    <property type="match status" value="1"/>
</dbReference>
<dbReference type="Pfam" id="PF00593">
    <property type="entry name" value="TonB_dep_Rec_b-barrel"/>
    <property type="match status" value="1"/>
</dbReference>
<dbReference type="InterPro" id="IPR037066">
    <property type="entry name" value="Plug_dom_sf"/>
</dbReference>
<dbReference type="Proteomes" id="UP000196138">
    <property type="component" value="Chromosome"/>
</dbReference>
<dbReference type="Pfam" id="PF07715">
    <property type="entry name" value="Plug"/>
    <property type="match status" value="1"/>
</dbReference>
<keyword evidence="6 11" id="KW-0798">TonB box</keyword>
<dbReference type="InterPro" id="IPR000531">
    <property type="entry name" value="Beta-barrel_TonB"/>
</dbReference>
<sequence>MNRPFVVATPPGVALRPWPPARPLWCFAAHVARLSWLVPLVGVAGPAWAQAEAATATLEAVTVEAQTEGRLTRTPQTGSKLALSALETPASVETLTREQLEARGDASLVDAITRATGFTSLAHPGNSGSSLAVRGFTDTTSVMRLYDGTRQYGGVGVSYPFDTWGVDRIEVLRGPASVIHGDGAIGGVVNVIPKKPQRGALSHELQTRLGSHGRQALAFGSGGALSEQLSYRLDVGGDRDNGWVARGQSRKLSVSGALQLNATPDLQIKLSHAQGRQHPMRYFGMPLVNGAPWPALAGQNYNVADSHIRYRDAWTELSALWTPSAQVVVRSKLYRITSQRDWRNAEGYAYNAGTGLIDRSDNTQIAHDQAQLGASVDASFTGRLLGLDNTASIGVDLSRSRFQHSNNTYAGSSGSVDPFDPEPGLFASAAPFIPRYRNRASQYAVFAEDRLALTDRLSVVGGLRYDHTRLQRQDLVAATQAFDKAYASWSGRLGVVLQLRPDLSLYAQHARAADPIAGLLMLSPANSAFGLAKGRQWEVGIKQVFQEGTGEWTLAAYRIQKNNLLTRDPTDPARSVQVGQRSSRGLEGTLALALTPTLRLDANAALLRARYDDFTEVVGGVPVSRNGQVPTDVPQRVANLWLSWQVAPAWTLAGGARHVGKRYANSANTLVLPSYTTTDLSLQWRVQPGTTLTLRGTNVFNKRYYTTAYYTATQWFVGEPRRVELAFHHRF</sequence>
<dbReference type="Gene3D" id="2.170.130.10">
    <property type="entry name" value="TonB-dependent receptor, plug domain"/>
    <property type="match status" value="1"/>
</dbReference>
<dbReference type="GO" id="GO:0009279">
    <property type="term" value="C:cell outer membrane"/>
    <property type="evidence" value="ECO:0007669"/>
    <property type="project" value="UniProtKB-SubCell"/>
</dbReference>
<dbReference type="GO" id="GO:0038023">
    <property type="term" value="F:signaling receptor activity"/>
    <property type="evidence" value="ECO:0007669"/>
    <property type="project" value="InterPro"/>
</dbReference>
<evidence type="ECO:0000256" key="9">
    <source>
        <dbReference type="ARBA" id="ARBA00023237"/>
    </source>
</evidence>
<evidence type="ECO:0000259" key="13">
    <source>
        <dbReference type="Pfam" id="PF07715"/>
    </source>
</evidence>
<dbReference type="InterPro" id="IPR039426">
    <property type="entry name" value="TonB-dep_rcpt-like"/>
</dbReference>
<proteinExistence type="inferred from homology"/>
<dbReference type="NCBIfam" id="TIGR01783">
    <property type="entry name" value="TonB-siderophor"/>
    <property type="match status" value="1"/>
</dbReference>
<evidence type="ECO:0000256" key="6">
    <source>
        <dbReference type="ARBA" id="ARBA00023077"/>
    </source>
</evidence>
<reference evidence="14 15" key="1">
    <citation type="submission" date="2017-05" db="EMBL/GenBank/DDBJ databases">
        <authorList>
            <person name="Song R."/>
            <person name="Chenine A.L."/>
            <person name="Ruprecht R.M."/>
        </authorList>
    </citation>
    <scope>NUCLEOTIDE SEQUENCE [LARGE SCALE GENOMIC DNA]</scope>
    <source>
        <strain evidence="14 15">DSM 26136</strain>
    </source>
</reference>
<dbReference type="CDD" id="cd01347">
    <property type="entry name" value="ligand_gated_channel"/>
    <property type="match status" value="1"/>
</dbReference>
<organism evidence="14 15">
    <name type="scientific">Comamonas serinivorans</name>
    <dbReference type="NCBI Taxonomy" id="1082851"/>
    <lineage>
        <taxon>Bacteria</taxon>
        <taxon>Pseudomonadati</taxon>
        <taxon>Pseudomonadota</taxon>
        <taxon>Betaproteobacteria</taxon>
        <taxon>Burkholderiales</taxon>
        <taxon>Comamonadaceae</taxon>
        <taxon>Comamonas</taxon>
    </lineage>
</organism>
<evidence type="ECO:0000256" key="7">
    <source>
        <dbReference type="ARBA" id="ARBA00023136"/>
    </source>
</evidence>
<dbReference type="InterPro" id="IPR036942">
    <property type="entry name" value="Beta-barrel_TonB_sf"/>
</dbReference>
<accession>A0A1Y0EKZ1</accession>
<dbReference type="PROSITE" id="PS52016">
    <property type="entry name" value="TONB_DEPENDENT_REC_3"/>
    <property type="match status" value="1"/>
</dbReference>
<dbReference type="PANTHER" id="PTHR32552:SF84">
    <property type="entry name" value="TONB-DEPENDENT RECEPTOR-RELATED"/>
    <property type="match status" value="1"/>
</dbReference>
<comment type="similarity">
    <text evidence="2 10 11">Belongs to the TonB-dependent receptor family.</text>
</comment>
<evidence type="ECO:0000259" key="12">
    <source>
        <dbReference type="Pfam" id="PF00593"/>
    </source>
</evidence>
<dbReference type="RefSeq" id="WP_087277803.1">
    <property type="nucleotide sequence ID" value="NZ_CP021455.1"/>
</dbReference>
<keyword evidence="3 10" id="KW-0813">Transport</keyword>
<keyword evidence="15" id="KW-1185">Reference proteome</keyword>
<evidence type="ECO:0000256" key="4">
    <source>
        <dbReference type="ARBA" id="ARBA00022452"/>
    </source>
</evidence>
<keyword evidence="9 10" id="KW-0998">Cell outer membrane</keyword>